<dbReference type="Pfam" id="PF24850">
    <property type="entry name" value="CC_BshC"/>
    <property type="match status" value="1"/>
</dbReference>
<evidence type="ECO:0000259" key="3">
    <source>
        <dbReference type="Pfam" id="PF10079"/>
    </source>
</evidence>
<dbReference type="InterPro" id="IPR055399">
    <property type="entry name" value="CC_BshC"/>
</dbReference>
<evidence type="ECO:0000259" key="4">
    <source>
        <dbReference type="Pfam" id="PF24850"/>
    </source>
</evidence>
<dbReference type="Proteomes" id="UP001148125">
    <property type="component" value="Unassembled WGS sequence"/>
</dbReference>
<sequence>MNVKEIQLSPTTKAAKAYLEDDPQFLSFFEYEYKNQSAYGSRYEYLKNRTYNRDSLVHALKMYNERLVHNEKALLQIERLRDPNSVVVVTGQQPGLLTGPLYTIYKALTAITLSKQQEKRLGVPVIPVFWVAGEDHDFLEVNHLFLQKNEKLTKHQLYDKTEDNKLPLSERSLDYEKTQKWIEDVFSSMEETNYTKELLETVTVLLKKSTDYSHFFSQLIAWIFKEEGLVLLDSAEPQIRMIESPMFSLLIEENESIHRAFLSQAEKVAQFDYGTPIERNEDNTNLFILEDGQRQRIDRVHEELFLANDKKYSKQDLLSIAERSPECLSNNVVTRPLMQEYLLPVLAFVGGPGEIAYWSTLKTAFESVGMKMPPIVPRFSLTVLEQKYSDWLKGKGITLEDALSKSLADIRDEWYIQQKKWDIESTAKQVKDDIESIHAPLRQIAEQLDETSHKLATKNLSILLDQVEFLHQKLERQQKEKYKYELMKYDEVGQIVLPNHKPQERIYNIFQIINQYGHEFIDDVKEQDLNINGQHKIIEL</sequence>
<evidence type="ECO:0000256" key="1">
    <source>
        <dbReference type="ARBA" id="ARBA00022598"/>
    </source>
</evidence>
<reference evidence="5" key="1">
    <citation type="submission" date="2024-05" db="EMBL/GenBank/DDBJ databases">
        <title>Alkalihalobacillus sp. strain MEB203 novel alkaliphilic bacterium from Lonar Lake, India.</title>
        <authorList>
            <person name="Joshi A."/>
            <person name="Thite S."/>
            <person name="Mengade P."/>
        </authorList>
    </citation>
    <scope>NUCLEOTIDE SEQUENCE</scope>
    <source>
        <strain evidence="5">MEB 203</strain>
    </source>
</reference>
<organism evidence="5 6">
    <name type="scientific">Alkalihalobacterium chitinilyticum</name>
    <dbReference type="NCBI Taxonomy" id="2980103"/>
    <lineage>
        <taxon>Bacteria</taxon>
        <taxon>Bacillati</taxon>
        <taxon>Bacillota</taxon>
        <taxon>Bacilli</taxon>
        <taxon>Bacillales</taxon>
        <taxon>Bacillaceae</taxon>
        <taxon>Alkalihalobacterium</taxon>
    </lineage>
</organism>
<dbReference type="PIRSF" id="PIRSF012535">
    <property type="entry name" value="UCP012535"/>
    <property type="match status" value="1"/>
</dbReference>
<comment type="similarity">
    <text evidence="2">Belongs to the BshC family.</text>
</comment>
<dbReference type="InterPro" id="IPR011199">
    <property type="entry name" value="Bacillithiol_biosynth_BshC"/>
</dbReference>
<dbReference type="NCBIfam" id="TIGR03998">
    <property type="entry name" value="thiol_BshC"/>
    <property type="match status" value="1"/>
</dbReference>
<feature type="domain" description="Bacillithiol biosynthesis BshC N-terminal Rossmann-like" evidence="3">
    <location>
        <begin position="1"/>
        <end position="378"/>
    </location>
</feature>
<protein>
    <recommendedName>
        <fullName evidence="2">Putative cysteine ligase BshC</fullName>
        <ecNumber evidence="2">6.-.-.-</ecNumber>
    </recommendedName>
</protein>
<keyword evidence="6" id="KW-1185">Reference proteome</keyword>
<dbReference type="RefSeq" id="WP_275117687.1">
    <property type="nucleotide sequence ID" value="NZ_JAOTPO010000003.1"/>
</dbReference>
<evidence type="ECO:0000313" key="5">
    <source>
        <dbReference type="EMBL" id="MDE5413070.1"/>
    </source>
</evidence>
<comment type="function">
    <text evidence="2">Involved in bacillithiol (BSH) biosynthesis. May catalyze the last step of the pathway, the addition of cysteine to glucosamine malate (GlcN-Mal) to generate BSH.</text>
</comment>
<comment type="caution">
    <text evidence="5">The sequence shown here is derived from an EMBL/GenBank/DDBJ whole genome shotgun (WGS) entry which is preliminary data.</text>
</comment>
<accession>A0ABT5VCQ4</accession>
<name>A0ABT5VCQ4_9BACI</name>
<gene>
    <name evidence="2 5" type="primary">bshC</name>
    <name evidence="5" type="ORF">N7Z68_06705</name>
</gene>
<dbReference type="InterPro" id="IPR055398">
    <property type="entry name" value="Rossmann-like_BshC"/>
</dbReference>
<dbReference type="HAMAP" id="MF_01867">
    <property type="entry name" value="BshC"/>
    <property type="match status" value="1"/>
</dbReference>
<proteinExistence type="inferred from homology"/>
<feature type="domain" description="Bacillithiol biosynthesis BshC C-terminal coiled-coil" evidence="4">
    <location>
        <begin position="382"/>
        <end position="540"/>
    </location>
</feature>
<keyword evidence="1 2" id="KW-0436">Ligase</keyword>
<evidence type="ECO:0000313" key="6">
    <source>
        <dbReference type="Proteomes" id="UP001148125"/>
    </source>
</evidence>
<dbReference type="EMBL" id="JAOTPO010000003">
    <property type="protein sequence ID" value="MDE5413070.1"/>
    <property type="molecule type" value="Genomic_DNA"/>
</dbReference>
<evidence type="ECO:0000256" key="2">
    <source>
        <dbReference type="HAMAP-Rule" id="MF_01867"/>
    </source>
</evidence>
<dbReference type="Pfam" id="PF10079">
    <property type="entry name" value="Rossmann-like_BshC"/>
    <property type="match status" value="1"/>
</dbReference>
<dbReference type="EC" id="6.-.-.-" evidence="2"/>